<dbReference type="AlphaFoldDB" id="A0AAF0EPN0"/>
<evidence type="ECO:0000256" key="6">
    <source>
        <dbReference type="ARBA" id="ARBA00023242"/>
    </source>
</evidence>
<dbReference type="EMBL" id="CP119897">
    <property type="protein sequence ID" value="WFD28353.1"/>
    <property type="molecule type" value="Genomic_DNA"/>
</dbReference>
<comment type="subunit">
    <text evidence="8">Component of the Mediator complex.</text>
</comment>
<feature type="compositionally biased region" description="Acidic residues" evidence="9">
    <location>
        <begin position="252"/>
        <end position="265"/>
    </location>
</feature>
<dbReference type="GO" id="GO:0016592">
    <property type="term" value="C:mediator complex"/>
    <property type="evidence" value="ECO:0007669"/>
    <property type="project" value="InterPro"/>
</dbReference>
<accession>A0AAF0EPN0</accession>
<gene>
    <name evidence="8" type="primary">MED4</name>
    <name evidence="10" type="ORF">MNAN1_003363</name>
</gene>
<dbReference type="PANTHER" id="PTHR13208:SF2">
    <property type="entry name" value="MEDIATOR OF RNA POLYMERASE II TRANSCRIPTION SUBUNIT 4"/>
    <property type="match status" value="1"/>
</dbReference>
<comment type="similarity">
    <text evidence="2 8">Belongs to the Mediator complex subunit 4 family.</text>
</comment>
<keyword evidence="11" id="KW-1185">Reference proteome</keyword>
<evidence type="ECO:0000256" key="1">
    <source>
        <dbReference type="ARBA" id="ARBA00004123"/>
    </source>
</evidence>
<evidence type="ECO:0000256" key="3">
    <source>
        <dbReference type="ARBA" id="ARBA00020629"/>
    </source>
</evidence>
<evidence type="ECO:0000256" key="4">
    <source>
        <dbReference type="ARBA" id="ARBA00023015"/>
    </source>
</evidence>
<evidence type="ECO:0000313" key="11">
    <source>
        <dbReference type="Proteomes" id="UP001213623"/>
    </source>
</evidence>
<comment type="subcellular location">
    <subcellularLocation>
        <location evidence="1 8">Nucleus</location>
    </subcellularLocation>
</comment>
<dbReference type="Pfam" id="PF10018">
    <property type="entry name" value="Med4"/>
    <property type="match status" value="1"/>
</dbReference>
<reference evidence="10" key="1">
    <citation type="submission" date="2023-03" db="EMBL/GenBank/DDBJ databases">
        <title>Mating type loci evolution in Malassezia.</title>
        <authorList>
            <person name="Coelho M.A."/>
        </authorList>
    </citation>
    <scope>NUCLEOTIDE SEQUENCE</scope>
    <source>
        <strain evidence="10">CBS 9557</strain>
    </source>
</reference>
<dbReference type="GO" id="GO:0003712">
    <property type="term" value="F:transcription coregulator activity"/>
    <property type="evidence" value="ECO:0007669"/>
    <property type="project" value="InterPro"/>
</dbReference>
<feature type="region of interest" description="Disordered" evidence="9">
    <location>
        <begin position="211"/>
        <end position="265"/>
    </location>
</feature>
<dbReference type="Proteomes" id="UP001213623">
    <property type="component" value="Chromosome 6"/>
</dbReference>
<organism evidence="10 11">
    <name type="scientific">Malassezia nana</name>
    <dbReference type="NCBI Taxonomy" id="180528"/>
    <lineage>
        <taxon>Eukaryota</taxon>
        <taxon>Fungi</taxon>
        <taxon>Dikarya</taxon>
        <taxon>Basidiomycota</taxon>
        <taxon>Ustilaginomycotina</taxon>
        <taxon>Malasseziomycetes</taxon>
        <taxon>Malasseziales</taxon>
        <taxon>Malasseziaceae</taxon>
        <taxon>Malassezia</taxon>
    </lineage>
</organism>
<keyword evidence="5 8" id="KW-0804">Transcription</keyword>
<evidence type="ECO:0000256" key="5">
    <source>
        <dbReference type="ARBA" id="ARBA00023163"/>
    </source>
</evidence>
<evidence type="ECO:0000256" key="9">
    <source>
        <dbReference type="SAM" id="MobiDB-lite"/>
    </source>
</evidence>
<sequence length="265" mass="28936">MMARSLRDEVHVALSGFEQDVKDIFSDISHNAALEASTSRRDTPTSLAKIQVLSQRHADFTRLTHFIAQHQANQARILPFVANIKARDAQQRATIARLAVLRDELRALRESGAQEAQALERAEARPLATQDILEYAQRLAKYTSAPPGYPLADLHASAAPPSKAAQADYNPDATRAAAYYDPMIPSMPQELPFPTDRIMRQGILYADAATESGAEAQESTSDLASARAPAFKEAPDADAQRHGTLPVLDSFGTDDEDAFDLDLNP</sequence>
<evidence type="ECO:0000256" key="2">
    <source>
        <dbReference type="ARBA" id="ARBA00009626"/>
    </source>
</evidence>
<dbReference type="PANTHER" id="PTHR13208">
    <property type="entry name" value="MEDIATOR OF RNA POLYMERASE II TRANSCRIPTION SUBUNIT 4"/>
    <property type="match status" value="1"/>
</dbReference>
<dbReference type="InterPro" id="IPR019258">
    <property type="entry name" value="Mediator_Med4"/>
</dbReference>
<name>A0AAF0EPN0_9BASI</name>
<evidence type="ECO:0000256" key="7">
    <source>
        <dbReference type="ARBA" id="ARBA00031257"/>
    </source>
</evidence>
<keyword evidence="6 8" id="KW-0539">Nucleus</keyword>
<proteinExistence type="inferred from homology"/>
<protein>
    <recommendedName>
        <fullName evidence="3 8">Mediator of RNA polymerase II transcription subunit 4</fullName>
    </recommendedName>
    <alternativeName>
        <fullName evidence="7 8">Mediator complex subunit 4</fullName>
    </alternativeName>
</protein>
<keyword evidence="8" id="KW-0010">Activator</keyword>
<evidence type="ECO:0000256" key="8">
    <source>
        <dbReference type="RuleBase" id="RU364141"/>
    </source>
</evidence>
<comment type="function">
    <text evidence="8">Component of the Mediator complex, a coactivator involved in the regulated transcription of nearly all RNA polymerase II-dependent genes. Mediator functions as a bridge to convey information from gene-specific regulatory proteins to the basal RNA polymerase II transcription machinery. Mediator is recruited to promoters by direct interactions with regulatory proteins and serves as a scaffold for the assembly of a functional preinitiation complex with RNA polymerase II and the general transcription factors.</text>
</comment>
<dbReference type="GO" id="GO:0006357">
    <property type="term" value="P:regulation of transcription by RNA polymerase II"/>
    <property type="evidence" value="ECO:0007669"/>
    <property type="project" value="InterPro"/>
</dbReference>
<keyword evidence="4 8" id="KW-0805">Transcription regulation</keyword>
<dbReference type="GO" id="GO:0070847">
    <property type="term" value="C:core mediator complex"/>
    <property type="evidence" value="ECO:0007669"/>
    <property type="project" value="TreeGrafter"/>
</dbReference>
<evidence type="ECO:0000313" key="10">
    <source>
        <dbReference type="EMBL" id="WFD28353.1"/>
    </source>
</evidence>